<feature type="domain" description="DUF6546" evidence="1">
    <location>
        <begin position="414"/>
        <end position="497"/>
    </location>
</feature>
<evidence type="ECO:0000259" key="1">
    <source>
        <dbReference type="Pfam" id="PF20183"/>
    </source>
</evidence>
<accession>G9PBJ6</accession>
<protein>
    <recommendedName>
        <fullName evidence="1">DUF6546 domain-containing protein</fullName>
    </recommendedName>
</protein>
<dbReference type="Pfam" id="PF20183">
    <property type="entry name" value="DUF6546"/>
    <property type="match status" value="1"/>
</dbReference>
<organism evidence="2 3">
    <name type="scientific">Hypocrea atroviridis (strain ATCC 20476 / IMI 206040)</name>
    <name type="common">Trichoderma atroviride</name>
    <dbReference type="NCBI Taxonomy" id="452589"/>
    <lineage>
        <taxon>Eukaryota</taxon>
        <taxon>Fungi</taxon>
        <taxon>Dikarya</taxon>
        <taxon>Ascomycota</taxon>
        <taxon>Pezizomycotina</taxon>
        <taxon>Sordariomycetes</taxon>
        <taxon>Hypocreomycetidae</taxon>
        <taxon>Hypocreales</taxon>
        <taxon>Hypocreaceae</taxon>
        <taxon>Trichoderma</taxon>
    </lineage>
</organism>
<dbReference type="eggNOG" id="ENOG502SUBR">
    <property type="taxonomic scope" value="Eukaryota"/>
</dbReference>
<gene>
    <name evidence="2" type="ORF">TRIATDRAFT_91644</name>
</gene>
<sequence length="504" mass="57443">MAMAQNQRPLPMEMTKRIVELACLPNGPHPLRYNAPQSRCATLASVCRAWRDLVERHTFRNLRLDRARLADVDRIVCRRRRAYVRTVDLDVELEPYGRDVYGAFETAEENARNSAIFSETLRRCFDALGRWAPAGGGSGLDGDGAGIWLSIRTFSPSDVDRCGAAEMDRRKGDLYNQDIFGDRYVHSILQLLPAASELPVVGCVSRLSSSNRWHTKARHISAAAWALIVNSLPNANKIDLSFWDNEKKDLELRKRLRDDIGDALARMHCPNAEVALSCRYATPKDHSSIPPTLIDARGSEDAFARGLRKWARQLKRLYLSDVVIAPEVFYAPSSDDEEAASEWPYLERLEIEYAAVTPHGTWLLERDPEDSPRDRPSPVIDINEFGQENLCIEMPAPEDLYEYDFRTLPVAMEMDRIHRSVARAARRMPALRYLYLGTFDQAIQWGQRYHSFLYRYDETRGVATAHWGSLPGYTPAEDVVELWREVTAEVRGCQLEVLIDEEDV</sequence>
<dbReference type="HOGENOM" id="CLU_029473_2_0_1"/>
<evidence type="ECO:0000313" key="2">
    <source>
        <dbReference type="EMBL" id="EHK39740.1"/>
    </source>
</evidence>
<evidence type="ECO:0000313" key="3">
    <source>
        <dbReference type="Proteomes" id="UP000005426"/>
    </source>
</evidence>
<name>G9PBJ6_HYPAI</name>
<dbReference type="Proteomes" id="UP000005426">
    <property type="component" value="Unassembled WGS sequence"/>
</dbReference>
<dbReference type="KEGG" id="tatv:25786458"/>
<dbReference type="AlphaFoldDB" id="G9PBJ6"/>
<keyword evidence="3" id="KW-1185">Reference proteome</keyword>
<proteinExistence type="predicted"/>
<dbReference type="InterPro" id="IPR046676">
    <property type="entry name" value="DUF6546"/>
</dbReference>
<comment type="caution">
    <text evidence="2">The sequence shown here is derived from an EMBL/GenBank/DDBJ whole genome shotgun (WGS) entry which is preliminary data.</text>
</comment>
<dbReference type="STRING" id="452589.G9PBJ6"/>
<dbReference type="OMA" id="CVCRQWQ"/>
<dbReference type="GeneID" id="25786458"/>
<reference evidence="2 3" key="1">
    <citation type="journal article" date="2011" name="Genome Biol.">
        <title>Comparative genome sequence analysis underscores mycoparasitism as the ancestral life style of Trichoderma.</title>
        <authorList>
            <person name="Kubicek C.P."/>
            <person name="Herrera-Estrella A."/>
            <person name="Seidl-Seiboth V."/>
            <person name="Martinez D.A."/>
            <person name="Druzhinina I.S."/>
            <person name="Thon M."/>
            <person name="Zeilinger S."/>
            <person name="Casas-Flores S."/>
            <person name="Horwitz B.A."/>
            <person name="Mukherjee P.K."/>
            <person name="Mukherjee M."/>
            <person name="Kredics L."/>
            <person name="Alcaraz L.D."/>
            <person name="Aerts A."/>
            <person name="Antal Z."/>
            <person name="Atanasova L."/>
            <person name="Cervantes-Badillo M.G."/>
            <person name="Challacombe J."/>
            <person name="Chertkov O."/>
            <person name="McCluskey K."/>
            <person name="Coulpier F."/>
            <person name="Deshpande N."/>
            <person name="von Doehren H."/>
            <person name="Ebbole D.J."/>
            <person name="Esquivel-Naranjo E.U."/>
            <person name="Fekete E."/>
            <person name="Flipphi M."/>
            <person name="Glaser F."/>
            <person name="Gomez-Rodriguez E.Y."/>
            <person name="Gruber S."/>
            <person name="Han C."/>
            <person name="Henrissat B."/>
            <person name="Hermosa R."/>
            <person name="Hernandez-Onate M."/>
            <person name="Karaffa L."/>
            <person name="Kosti I."/>
            <person name="Le Crom S."/>
            <person name="Lindquist E."/>
            <person name="Lucas S."/>
            <person name="Luebeck M."/>
            <person name="Luebeck P.S."/>
            <person name="Margeot A."/>
            <person name="Metz B."/>
            <person name="Misra M."/>
            <person name="Nevalainen H."/>
            <person name="Omann M."/>
            <person name="Packer N."/>
            <person name="Perrone G."/>
            <person name="Uresti-Rivera E.E."/>
            <person name="Salamov A."/>
            <person name="Schmoll M."/>
            <person name="Seiboth B."/>
            <person name="Shapiro H."/>
            <person name="Sukno S."/>
            <person name="Tamayo-Ramos J.A."/>
            <person name="Tisch D."/>
            <person name="Wiest A."/>
            <person name="Wilkinson H.H."/>
            <person name="Zhang M."/>
            <person name="Coutinho P.M."/>
            <person name="Kenerley C.M."/>
            <person name="Monte E."/>
            <person name="Baker S.E."/>
            <person name="Grigoriev I.V."/>
        </authorList>
    </citation>
    <scope>NUCLEOTIDE SEQUENCE [LARGE SCALE GENOMIC DNA]</scope>
    <source>
        <strain evidence="3">ATCC 20476 / IMI 206040</strain>
    </source>
</reference>
<dbReference type="OrthoDB" id="4885667at2759"/>
<dbReference type="EMBL" id="ABDG02000029">
    <property type="protein sequence ID" value="EHK39740.1"/>
    <property type="molecule type" value="Genomic_DNA"/>
</dbReference>